<evidence type="ECO:0008006" key="8">
    <source>
        <dbReference type="Google" id="ProtNLM"/>
    </source>
</evidence>
<feature type="transmembrane region" description="Helical" evidence="5">
    <location>
        <begin position="68"/>
        <end position="91"/>
    </location>
</feature>
<feature type="transmembrane region" description="Helical" evidence="5">
    <location>
        <begin position="559"/>
        <end position="580"/>
    </location>
</feature>
<dbReference type="Pfam" id="PF03547">
    <property type="entry name" value="Mem_trans"/>
    <property type="match status" value="1"/>
</dbReference>
<evidence type="ECO:0000313" key="7">
    <source>
        <dbReference type="Proteomes" id="UP001642483"/>
    </source>
</evidence>
<feature type="transmembrane region" description="Helical" evidence="5">
    <location>
        <begin position="481"/>
        <end position="506"/>
    </location>
</feature>
<evidence type="ECO:0000256" key="4">
    <source>
        <dbReference type="ARBA" id="ARBA00023136"/>
    </source>
</evidence>
<gene>
    <name evidence="6" type="ORF">CVLEPA_LOCUS31458</name>
</gene>
<sequence length="694" mass="76726">MAEDFSGLFTALFSCFLIIILGYITGRLKLITPSQNNGIGNFIAKFAFPALLFKSMVELNFETVSWTFILAIALAKAVVFFTVLILTLLVLRQRGLAQAALYAIFTTQSNDFAIGYPIVKVLYGKNHPELLQYIYLLAPISLLMLNPIGFAILEVNKQWKINEKDTSVTNGTTETELTTATPCDNCPLAGSCSNANDNVKLSEDFKPKHEKTYQKVWKIVKGFLSNLIVLMVLVGLAFHFIFKGKVPGLLQPFLTTLGNAFDGTALFYLGLSMVGKISQQKGVKLLLPSTLIIAKILVLPILAHTFFLVLSNVLPIMPPNHGMEGDVISSNYTSFGNMSYKAILANYAFLYGTFPTAPTVVVYAGQYNLDIDLLATGMVACTTLSAPIMYISAWMLTIQAMDYSYYEIVVESINQDVSIVGVICSVWCIAVFLISRKAQRMPHLVTLLLCVSLFISSLTVVIGCFSNTFDGPLNINKYVAYAFLFFGAAAARLYTAALAICLVVIHFCGDEKAWTYRLCFSAIPAVCAAMVAIILTVFGHPVDDQYHNNLFLFGNEQSIAFFVVILASLIMTILCLLCLVRLPNLFNSSTQNMEEYNRLGTTSETSLSGCQANVYVLRFYYHVIVTFSLLEIRSTSSDWNSISNDAPKVTPGIKWCAYFPGSHQTGRHIALLVLLCLSELIVSLYLFRVLLLQF</sequence>
<proteinExistence type="predicted"/>
<feature type="transmembrane region" description="Helical" evidence="5">
    <location>
        <begin position="223"/>
        <end position="242"/>
    </location>
</feature>
<feature type="transmembrane region" description="Helical" evidence="5">
    <location>
        <begin position="100"/>
        <end position="119"/>
    </location>
</feature>
<feature type="transmembrane region" description="Helical" evidence="5">
    <location>
        <begin position="518"/>
        <end position="539"/>
    </location>
</feature>
<feature type="transmembrane region" description="Helical" evidence="5">
    <location>
        <begin position="131"/>
        <end position="153"/>
    </location>
</feature>
<feature type="transmembrane region" description="Helical" evidence="5">
    <location>
        <begin position="447"/>
        <end position="469"/>
    </location>
</feature>
<evidence type="ECO:0000256" key="3">
    <source>
        <dbReference type="ARBA" id="ARBA00022989"/>
    </source>
</evidence>
<feature type="transmembrane region" description="Helical" evidence="5">
    <location>
        <begin position="344"/>
        <end position="364"/>
    </location>
</feature>
<organism evidence="6 7">
    <name type="scientific">Clavelina lepadiformis</name>
    <name type="common">Light-bulb sea squirt</name>
    <name type="synonym">Ascidia lepadiformis</name>
    <dbReference type="NCBI Taxonomy" id="159417"/>
    <lineage>
        <taxon>Eukaryota</taxon>
        <taxon>Metazoa</taxon>
        <taxon>Chordata</taxon>
        <taxon>Tunicata</taxon>
        <taxon>Ascidiacea</taxon>
        <taxon>Aplousobranchia</taxon>
        <taxon>Clavelinidae</taxon>
        <taxon>Clavelina</taxon>
    </lineage>
</organism>
<reference evidence="6 7" key="1">
    <citation type="submission" date="2024-02" db="EMBL/GenBank/DDBJ databases">
        <authorList>
            <person name="Daric V."/>
            <person name="Darras S."/>
        </authorList>
    </citation>
    <scope>NUCLEOTIDE SEQUENCE [LARGE SCALE GENOMIC DNA]</scope>
</reference>
<protein>
    <recommendedName>
        <fullName evidence="8">Integral membrane protein GPR155</fullName>
    </recommendedName>
</protein>
<evidence type="ECO:0000313" key="6">
    <source>
        <dbReference type="EMBL" id="CAK8697985.1"/>
    </source>
</evidence>
<keyword evidence="7" id="KW-1185">Reference proteome</keyword>
<feature type="transmembrane region" description="Helical" evidence="5">
    <location>
        <begin position="38"/>
        <end position="56"/>
    </location>
</feature>
<comment type="caution">
    <text evidence="6">The sequence shown here is derived from an EMBL/GenBank/DDBJ whole genome shotgun (WGS) entry which is preliminary data.</text>
</comment>
<accession>A0ABP0H1V1</accession>
<dbReference type="Gene3D" id="1.20.1070.10">
    <property type="entry name" value="Rhodopsin 7-helix transmembrane proteins"/>
    <property type="match status" value="1"/>
</dbReference>
<feature type="transmembrane region" description="Helical" evidence="5">
    <location>
        <begin position="371"/>
        <end position="397"/>
    </location>
</feature>
<dbReference type="EMBL" id="CAWYQH010000174">
    <property type="protein sequence ID" value="CAK8697985.1"/>
    <property type="molecule type" value="Genomic_DNA"/>
</dbReference>
<evidence type="ECO:0000256" key="1">
    <source>
        <dbReference type="ARBA" id="ARBA00004141"/>
    </source>
</evidence>
<feature type="transmembrane region" description="Helical" evidence="5">
    <location>
        <begin position="6"/>
        <end position="26"/>
    </location>
</feature>
<name>A0ABP0H1V1_CLALP</name>
<keyword evidence="2 5" id="KW-0812">Transmembrane</keyword>
<dbReference type="Proteomes" id="UP001642483">
    <property type="component" value="Unassembled WGS sequence"/>
</dbReference>
<dbReference type="InterPro" id="IPR004776">
    <property type="entry name" value="Mem_transp_PIN-like"/>
</dbReference>
<dbReference type="PANTHER" id="PTHR22829">
    <property type="entry name" value="DEP DOMAIN PROTEIN"/>
    <property type="match status" value="1"/>
</dbReference>
<feature type="transmembrane region" description="Helical" evidence="5">
    <location>
        <begin position="669"/>
        <end position="691"/>
    </location>
</feature>
<evidence type="ECO:0000256" key="5">
    <source>
        <dbReference type="SAM" id="Phobius"/>
    </source>
</evidence>
<comment type="subcellular location">
    <subcellularLocation>
        <location evidence="1">Membrane</location>
        <topology evidence="1">Multi-pass membrane protein</topology>
    </subcellularLocation>
</comment>
<dbReference type="InterPro" id="IPR051832">
    <property type="entry name" value="mTOR-Rac_regulators"/>
</dbReference>
<keyword evidence="4 5" id="KW-0472">Membrane</keyword>
<keyword evidence="3 5" id="KW-1133">Transmembrane helix</keyword>
<feature type="transmembrane region" description="Helical" evidence="5">
    <location>
        <begin position="248"/>
        <end position="271"/>
    </location>
</feature>
<dbReference type="PANTHER" id="PTHR22829:SF5">
    <property type="entry name" value="INTEGRAL MEMBRANE PROTEIN GPR155"/>
    <property type="match status" value="1"/>
</dbReference>
<feature type="transmembrane region" description="Helical" evidence="5">
    <location>
        <begin position="417"/>
        <end position="435"/>
    </location>
</feature>
<evidence type="ECO:0000256" key="2">
    <source>
        <dbReference type="ARBA" id="ARBA00022692"/>
    </source>
</evidence>
<feature type="transmembrane region" description="Helical" evidence="5">
    <location>
        <begin position="292"/>
        <end position="314"/>
    </location>
</feature>